<gene>
    <name evidence="1" type="ORF">V5F32_04810</name>
</gene>
<name>A0ABW6ZUU5_9HYPH</name>
<keyword evidence="2" id="KW-1185">Reference proteome</keyword>
<organism evidence="1 2">
    <name type="scientific">Xanthobacter oligotrophicus</name>
    <dbReference type="NCBI Taxonomy" id="2607286"/>
    <lineage>
        <taxon>Bacteria</taxon>
        <taxon>Pseudomonadati</taxon>
        <taxon>Pseudomonadota</taxon>
        <taxon>Alphaproteobacteria</taxon>
        <taxon>Hyphomicrobiales</taxon>
        <taxon>Xanthobacteraceae</taxon>
        <taxon>Xanthobacter</taxon>
    </lineage>
</organism>
<accession>A0ABW6ZUU5</accession>
<dbReference type="EMBL" id="JBAFVH010000002">
    <property type="protein sequence ID" value="MFG1371478.1"/>
    <property type="molecule type" value="Genomic_DNA"/>
</dbReference>
<proteinExistence type="predicted"/>
<protein>
    <submittedName>
        <fullName evidence="1">Uncharacterized protein</fullName>
    </submittedName>
</protein>
<comment type="caution">
    <text evidence="1">The sequence shown here is derived from an EMBL/GenBank/DDBJ whole genome shotgun (WGS) entry which is preliminary data.</text>
</comment>
<evidence type="ECO:0000313" key="2">
    <source>
        <dbReference type="Proteomes" id="UP001604002"/>
    </source>
</evidence>
<dbReference type="RefSeq" id="WP_393991459.1">
    <property type="nucleotide sequence ID" value="NZ_JBAFVH010000002.1"/>
</dbReference>
<evidence type="ECO:0000313" key="1">
    <source>
        <dbReference type="EMBL" id="MFG1371478.1"/>
    </source>
</evidence>
<dbReference type="Proteomes" id="UP001604002">
    <property type="component" value="Unassembled WGS sequence"/>
</dbReference>
<reference evidence="1 2" key="1">
    <citation type="submission" date="2024-02" db="EMBL/GenBank/DDBJ databases">
        <title>Expansion and revision of Xanthobacter and proposal of Roseixanthobacter gen. nov.</title>
        <authorList>
            <person name="Soltysiak M.P.M."/>
            <person name="Jalihal A."/>
            <person name="Ory A."/>
            <person name="Chrisophersen C."/>
            <person name="Lee A.D."/>
            <person name="Boulton J."/>
            <person name="Springer M."/>
        </authorList>
    </citation>
    <scope>NUCLEOTIDE SEQUENCE [LARGE SCALE GENOMIC DNA]</scope>
    <source>
        <strain evidence="1 2">23A</strain>
    </source>
</reference>
<sequence>MPFSHTALERTGANSFAYRTGDLRGDVLAPSYFNPAKAVGLKPMDIIVATCAVGQGAPEVPTMLVTATDPSVTVEEVGSSLRGASLCPLPAGLGWDASLYPISRVGYRDVAGVRRGFVHGYSPWSAAEYQACRNGDQIYMALTGSDSSGAGISGSPYATITKAITVANANNRPATIWVPGNTYQRNANGGWIGGTAPTVPICLMAYNGNVQMGSIDNYTWTANGTYTNVSQTARSNAAAVYDPSQRDRFGNAVMYREVSSLARCAVIPGSMYTDNVNVYVNPFGSNTISNANARIFLKTDTWALNYGSNPQHFFMDVADENSSWDLMGCRVRILATAYGAAPKTIALRRVASRYGGFSISDYWNAFGVDNWWGLAWFEECYGARAAIDSFNLHNTLSTKPLYAVTLNCSGRDPGVFGDVSNGSNNHLTLHENVIGIDVGGDYEYAQGGTVRNIGTTRLLAHGSRFAADRGDLHLPVGVGTLQPTEVCTADSAQIYLSECDLEASGPMGYAINAQAPGGVFLRNMPAVRGRVSGNVGTW</sequence>